<gene>
    <name evidence="1" type="ORF">FYJ91_17780</name>
</gene>
<evidence type="ECO:0000313" key="2">
    <source>
        <dbReference type="Proteomes" id="UP000322077"/>
    </source>
</evidence>
<dbReference type="Proteomes" id="UP000322077">
    <property type="component" value="Unassembled WGS sequence"/>
</dbReference>
<dbReference type="Pfam" id="PF06035">
    <property type="entry name" value="Peptidase_C93"/>
    <property type="match status" value="1"/>
</dbReference>
<protein>
    <submittedName>
        <fullName evidence="1">Transglutaminase-like cysteine peptidase</fullName>
    </submittedName>
</protein>
<dbReference type="RefSeq" id="WP_149523649.1">
    <property type="nucleotide sequence ID" value="NZ_VTOU01000004.1"/>
</dbReference>
<reference evidence="1 2" key="1">
    <citation type="submission" date="2019-08" db="EMBL/GenBank/DDBJ databases">
        <authorList>
            <person name="Wang G."/>
            <person name="Xu Z."/>
        </authorList>
    </citation>
    <scope>NUCLEOTIDE SEQUENCE [LARGE SCALE GENOMIC DNA]</scope>
    <source>
        <strain evidence="1 2">ZX</strain>
    </source>
</reference>
<organism evidence="1 2">
    <name type="scientific">Sphingomonas montanisoli</name>
    <dbReference type="NCBI Taxonomy" id="2606412"/>
    <lineage>
        <taxon>Bacteria</taxon>
        <taxon>Pseudomonadati</taxon>
        <taxon>Pseudomonadota</taxon>
        <taxon>Alphaproteobacteria</taxon>
        <taxon>Sphingomonadales</taxon>
        <taxon>Sphingomonadaceae</taxon>
        <taxon>Sphingomonas</taxon>
    </lineage>
</organism>
<accession>A0A5D9C269</accession>
<comment type="caution">
    <text evidence="1">The sequence shown here is derived from an EMBL/GenBank/DDBJ whole genome shotgun (WGS) entry which is preliminary data.</text>
</comment>
<dbReference type="Gene3D" id="3.10.620.30">
    <property type="match status" value="1"/>
</dbReference>
<dbReference type="AlphaFoldDB" id="A0A5D9C269"/>
<proteinExistence type="predicted"/>
<name>A0A5D9C269_9SPHN</name>
<keyword evidence="2" id="KW-1185">Reference proteome</keyword>
<evidence type="ECO:0000313" key="1">
    <source>
        <dbReference type="EMBL" id="TZG25110.1"/>
    </source>
</evidence>
<dbReference type="InterPro" id="IPR010319">
    <property type="entry name" value="Transglutaminase-like_Cys_pept"/>
</dbReference>
<sequence length="210" mass="23107">MARSIWAVGGTVVAIMIAGVPGAAQRPTLKTDHALRDGGVSMPPGGWIDYCAHTASDPACRAARKPDLRPGDVIPLDEARWNQIEQIHAELTKIEQTDEKRMDDHWVVARTSGDCEDIALAGREKLIAAGFPRRAVRLTTALTEDGDRHVVVTVDGIRDATLDTWVLDNRSTRVTSWRKLEDSGYRFLTRQAPSGPYWVSLKGPDGKRLS</sequence>
<dbReference type="EMBL" id="VTOU01000004">
    <property type="protein sequence ID" value="TZG25110.1"/>
    <property type="molecule type" value="Genomic_DNA"/>
</dbReference>